<evidence type="ECO:0000313" key="3">
    <source>
        <dbReference type="EMBL" id="KAJ3038596.1"/>
    </source>
</evidence>
<comment type="caution">
    <text evidence="3">The sequence shown here is derived from an EMBL/GenBank/DDBJ whole genome shotgun (WGS) entry which is preliminary data.</text>
</comment>
<feature type="non-terminal residue" evidence="3">
    <location>
        <position position="324"/>
    </location>
</feature>
<name>A0AAD5S577_9FUNG</name>
<reference evidence="3" key="1">
    <citation type="submission" date="2020-05" db="EMBL/GenBank/DDBJ databases">
        <title>Phylogenomic resolution of chytrid fungi.</title>
        <authorList>
            <person name="Stajich J.E."/>
            <person name="Amses K."/>
            <person name="Simmons R."/>
            <person name="Seto K."/>
            <person name="Myers J."/>
            <person name="Bonds A."/>
            <person name="Quandt C.A."/>
            <person name="Barry K."/>
            <person name="Liu P."/>
            <person name="Grigoriev I."/>
            <person name="Longcore J.E."/>
            <person name="James T.Y."/>
        </authorList>
    </citation>
    <scope>NUCLEOTIDE SEQUENCE</scope>
    <source>
        <strain evidence="3">JEL0318</strain>
    </source>
</reference>
<evidence type="ECO:0000313" key="4">
    <source>
        <dbReference type="Proteomes" id="UP001212841"/>
    </source>
</evidence>
<evidence type="ECO:0000256" key="2">
    <source>
        <dbReference type="SAM" id="MobiDB-lite"/>
    </source>
</evidence>
<organism evidence="3 4">
    <name type="scientific">Rhizophlyctis rosea</name>
    <dbReference type="NCBI Taxonomy" id="64517"/>
    <lineage>
        <taxon>Eukaryota</taxon>
        <taxon>Fungi</taxon>
        <taxon>Fungi incertae sedis</taxon>
        <taxon>Chytridiomycota</taxon>
        <taxon>Chytridiomycota incertae sedis</taxon>
        <taxon>Chytridiomycetes</taxon>
        <taxon>Rhizophlyctidales</taxon>
        <taxon>Rhizophlyctidaceae</taxon>
        <taxon>Rhizophlyctis</taxon>
    </lineage>
</organism>
<feature type="region of interest" description="Disordered" evidence="2">
    <location>
        <begin position="291"/>
        <end position="324"/>
    </location>
</feature>
<protein>
    <submittedName>
        <fullName evidence="3">Uncharacterized protein</fullName>
    </submittedName>
</protein>
<feature type="coiled-coil region" evidence="1">
    <location>
        <begin position="125"/>
        <end position="195"/>
    </location>
</feature>
<keyword evidence="4" id="KW-1185">Reference proteome</keyword>
<feature type="compositionally biased region" description="Acidic residues" evidence="2">
    <location>
        <begin position="291"/>
        <end position="317"/>
    </location>
</feature>
<sequence>MPPKKKGKGKGKKGKGKGKKGKRRSKSRTKIKHMTPEQATGFLALVMYESRKQSALFYKMWYLEQKEEMKTLRHKLHKLEKEQHSLISSLLSQSESLTTHLTLIPTSTLNLPTTFPQHLSLDPHLIKQRAQIDTLNSQIENLELANDELGKKEREMVRFQESGTAGMEEDIKRMREEAGREVERRRKELEGLRVRHDMSVEGVKRRTEGIVNGVETVASQQVIDAMPTPNIHTWKLNKQLKHQLSELLSEESNLANLVQQLEEQNLDLVWGMVDVEWNFDYEDDETWVLDDDEEEESYSNLWDEENPDWEEDDDSDTYSDTSST</sequence>
<evidence type="ECO:0000256" key="1">
    <source>
        <dbReference type="SAM" id="Coils"/>
    </source>
</evidence>
<feature type="region of interest" description="Disordered" evidence="2">
    <location>
        <begin position="1"/>
        <end position="34"/>
    </location>
</feature>
<proteinExistence type="predicted"/>
<accession>A0AAD5S577</accession>
<dbReference type="AlphaFoldDB" id="A0AAD5S577"/>
<dbReference type="Proteomes" id="UP001212841">
    <property type="component" value="Unassembled WGS sequence"/>
</dbReference>
<feature type="compositionally biased region" description="Basic residues" evidence="2">
    <location>
        <begin position="1"/>
        <end position="33"/>
    </location>
</feature>
<dbReference type="EMBL" id="JADGJD010001715">
    <property type="protein sequence ID" value="KAJ3038596.1"/>
    <property type="molecule type" value="Genomic_DNA"/>
</dbReference>
<gene>
    <name evidence="3" type="ORF">HK097_003120</name>
</gene>
<keyword evidence="1" id="KW-0175">Coiled coil</keyword>
<feature type="coiled-coil region" evidence="1">
    <location>
        <begin position="237"/>
        <end position="267"/>
    </location>
</feature>